<dbReference type="EMBL" id="JAAMPI010001632">
    <property type="protein sequence ID" value="KAF4624517.1"/>
    <property type="molecule type" value="Genomic_DNA"/>
</dbReference>
<dbReference type="InterPro" id="IPR011701">
    <property type="entry name" value="MFS"/>
</dbReference>
<comment type="subcellular location">
    <subcellularLocation>
        <location evidence="1">Membrane</location>
        <topology evidence="1">Multi-pass membrane protein</topology>
    </subcellularLocation>
</comment>
<evidence type="ECO:0000313" key="8">
    <source>
        <dbReference type="Proteomes" id="UP000566819"/>
    </source>
</evidence>
<keyword evidence="4 5" id="KW-0472">Membrane</keyword>
<evidence type="ECO:0000256" key="2">
    <source>
        <dbReference type="ARBA" id="ARBA00022692"/>
    </source>
</evidence>
<dbReference type="InterPro" id="IPR036259">
    <property type="entry name" value="MFS_trans_sf"/>
</dbReference>
<feature type="transmembrane region" description="Helical" evidence="5">
    <location>
        <begin position="27"/>
        <end position="47"/>
    </location>
</feature>
<evidence type="ECO:0000256" key="3">
    <source>
        <dbReference type="ARBA" id="ARBA00022989"/>
    </source>
</evidence>
<name>A0A8H4RA89_9HELO</name>
<feature type="transmembrane region" description="Helical" evidence="5">
    <location>
        <begin position="140"/>
        <end position="161"/>
    </location>
</feature>
<reference evidence="7 8" key="1">
    <citation type="submission" date="2020-03" db="EMBL/GenBank/DDBJ databases">
        <title>Draft Genome Sequence of Cudoniella acicularis.</title>
        <authorList>
            <person name="Buettner E."/>
            <person name="Kellner H."/>
        </authorList>
    </citation>
    <scope>NUCLEOTIDE SEQUENCE [LARGE SCALE GENOMIC DNA]</scope>
    <source>
        <strain evidence="7 8">DSM 108380</strain>
    </source>
</reference>
<feature type="domain" description="Major facilitator superfamily (MFS) profile" evidence="6">
    <location>
        <begin position="1"/>
        <end position="300"/>
    </location>
</feature>
<dbReference type="AlphaFoldDB" id="A0A8H4RA89"/>
<protein>
    <recommendedName>
        <fullName evidence="6">Major facilitator superfamily (MFS) profile domain-containing protein</fullName>
    </recommendedName>
</protein>
<dbReference type="Proteomes" id="UP000566819">
    <property type="component" value="Unassembled WGS sequence"/>
</dbReference>
<evidence type="ECO:0000256" key="4">
    <source>
        <dbReference type="ARBA" id="ARBA00023136"/>
    </source>
</evidence>
<dbReference type="SUPFAM" id="SSF103473">
    <property type="entry name" value="MFS general substrate transporter"/>
    <property type="match status" value="1"/>
</dbReference>
<feature type="transmembrane region" description="Helical" evidence="5">
    <location>
        <begin position="97"/>
        <end position="120"/>
    </location>
</feature>
<keyword evidence="8" id="KW-1185">Reference proteome</keyword>
<proteinExistence type="predicted"/>
<dbReference type="PANTHER" id="PTHR23502">
    <property type="entry name" value="MAJOR FACILITATOR SUPERFAMILY"/>
    <property type="match status" value="1"/>
</dbReference>
<accession>A0A8H4RA89</accession>
<keyword evidence="3 5" id="KW-1133">Transmembrane helix</keyword>
<feature type="transmembrane region" description="Helical" evidence="5">
    <location>
        <begin position="206"/>
        <end position="227"/>
    </location>
</feature>
<evidence type="ECO:0000313" key="7">
    <source>
        <dbReference type="EMBL" id="KAF4624517.1"/>
    </source>
</evidence>
<dbReference type="Pfam" id="PF07690">
    <property type="entry name" value="MFS_1"/>
    <property type="match status" value="1"/>
</dbReference>
<dbReference type="Gene3D" id="1.20.1250.20">
    <property type="entry name" value="MFS general substrate transporter like domains"/>
    <property type="match status" value="1"/>
</dbReference>
<feature type="transmembrane region" description="Helical" evidence="5">
    <location>
        <begin position="182"/>
        <end position="200"/>
    </location>
</feature>
<dbReference type="GO" id="GO:0016020">
    <property type="term" value="C:membrane"/>
    <property type="evidence" value="ECO:0007669"/>
    <property type="project" value="UniProtKB-SubCell"/>
</dbReference>
<comment type="caution">
    <text evidence="7">The sequence shown here is derived from an EMBL/GenBank/DDBJ whole genome shotgun (WGS) entry which is preliminary data.</text>
</comment>
<feature type="transmembrane region" description="Helical" evidence="5">
    <location>
        <begin position="274"/>
        <end position="296"/>
    </location>
</feature>
<gene>
    <name evidence="7" type="ORF">G7Y89_g13653</name>
</gene>
<organism evidence="7 8">
    <name type="scientific">Cudoniella acicularis</name>
    <dbReference type="NCBI Taxonomy" id="354080"/>
    <lineage>
        <taxon>Eukaryota</taxon>
        <taxon>Fungi</taxon>
        <taxon>Dikarya</taxon>
        <taxon>Ascomycota</taxon>
        <taxon>Pezizomycotina</taxon>
        <taxon>Leotiomycetes</taxon>
        <taxon>Helotiales</taxon>
        <taxon>Tricladiaceae</taxon>
        <taxon>Cudoniella</taxon>
    </lineage>
</organism>
<dbReference type="PROSITE" id="PS50850">
    <property type="entry name" value="MFS"/>
    <property type="match status" value="1"/>
</dbReference>
<keyword evidence="2 5" id="KW-0812">Transmembrane</keyword>
<dbReference type="PANTHER" id="PTHR23502:SF163">
    <property type="entry name" value="MAJOR FACILITATOR SUPERFAMILY (MFS) PROFILE DOMAIN-CONTAINING PROTEIN"/>
    <property type="match status" value="1"/>
</dbReference>
<dbReference type="GO" id="GO:0022857">
    <property type="term" value="F:transmembrane transporter activity"/>
    <property type="evidence" value="ECO:0007669"/>
    <property type="project" value="InterPro"/>
</dbReference>
<sequence>MALPALSGVAIAPVIGGYVGEKLGWRWVFWITAMVGSLCEAGFLLVFRESYKVKILKKKAERMRRETGNQNFHSMYDSNYASRYQLFTEALVRPTKIVVMSPIVLVISLCFAMVFGYLYLITTTMTQVFEDDYNVSEGTAGLMFLGRAIGSIIGVTVCKMTMDRYVVAKKATPGGMKPEHRLPPMIVGSIYMPAGLLYGWGAQYQLPWIVPVLGTGLVGIGLTLTTISVNSYLADAFSIYAASAVAASVISSCVASALLPMVGPSLYKHLGVGWGNSVLAFTAVAFIPVPVLLMRFGERARNYSKFVVVL</sequence>
<evidence type="ECO:0000259" key="6">
    <source>
        <dbReference type="PROSITE" id="PS50850"/>
    </source>
</evidence>
<dbReference type="OrthoDB" id="5296287at2759"/>
<evidence type="ECO:0000256" key="5">
    <source>
        <dbReference type="SAM" id="Phobius"/>
    </source>
</evidence>
<evidence type="ECO:0000256" key="1">
    <source>
        <dbReference type="ARBA" id="ARBA00004141"/>
    </source>
</evidence>
<feature type="transmembrane region" description="Helical" evidence="5">
    <location>
        <begin position="239"/>
        <end position="262"/>
    </location>
</feature>
<dbReference type="InterPro" id="IPR020846">
    <property type="entry name" value="MFS_dom"/>
</dbReference>